<evidence type="ECO:0000313" key="3">
    <source>
        <dbReference type="EMBL" id="KAJ8357214.1"/>
    </source>
</evidence>
<evidence type="ECO:0000256" key="2">
    <source>
        <dbReference type="SAM" id="MobiDB-lite"/>
    </source>
</evidence>
<proteinExistence type="predicted"/>
<keyword evidence="1" id="KW-0175">Coiled coil</keyword>
<evidence type="ECO:0000313" key="4">
    <source>
        <dbReference type="Proteomes" id="UP001152622"/>
    </source>
</evidence>
<dbReference type="AlphaFoldDB" id="A0A9Q1FFB7"/>
<organism evidence="3 4">
    <name type="scientific">Synaphobranchus kaupii</name>
    <name type="common">Kaup's arrowtooth eel</name>
    <dbReference type="NCBI Taxonomy" id="118154"/>
    <lineage>
        <taxon>Eukaryota</taxon>
        <taxon>Metazoa</taxon>
        <taxon>Chordata</taxon>
        <taxon>Craniata</taxon>
        <taxon>Vertebrata</taxon>
        <taxon>Euteleostomi</taxon>
        <taxon>Actinopterygii</taxon>
        <taxon>Neopterygii</taxon>
        <taxon>Teleostei</taxon>
        <taxon>Anguilliformes</taxon>
        <taxon>Synaphobranchidae</taxon>
        <taxon>Synaphobranchus</taxon>
    </lineage>
</organism>
<feature type="region of interest" description="Disordered" evidence="2">
    <location>
        <begin position="502"/>
        <end position="565"/>
    </location>
</feature>
<feature type="coiled-coil region" evidence="1">
    <location>
        <begin position="30"/>
        <end position="64"/>
    </location>
</feature>
<feature type="region of interest" description="Disordered" evidence="2">
    <location>
        <begin position="593"/>
        <end position="650"/>
    </location>
</feature>
<feature type="compositionally biased region" description="Basic and acidic residues" evidence="2">
    <location>
        <begin position="527"/>
        <end position="556"/>
    </location>
</feature>
<dbReference type="EMBL" id="JAINUF010000006">
    <property type="protein sequence ID" value="KAJ8357214.1"/>
    <property type="molecule type" value="Genomic_DNA"/>
</dbReference>
<dbReference type="InterPro" id="IPR052655">
    <property type="entry name" value="AKNA_Centrosome-Trans_reg"/>
</dbReference>
<dbReference type="Proteomes" id="UP001152622">
    <property type="component" value="Chromosome 6"/>
</dbReference>
<dbReference type="PANTHER" id="PTHR21510">
    <property type="entry name" value="AKNA DOMAIN-CONTAINING PROTEIN"/>
    <property type="match status" value="1"/>
</dbReference>
<protein>
    <submittedName>
        <fullName evidence="3">Uncharacterized protein</fullName>
    </submittedName>
</protein>
<feature type="region of interest" description="Disordered" evidence="2">
    <location>
        <begin position="107"/>
        <end position="321"/>
    </location>
</feature>
<comment type="caution">
    <text evidence="3">The sequence shown here is derived from an EMBL/GenBank/DDBJ whole genome shotgun (WGS) entry which is preliminary data.</text>
</comment>
<feature type="compositionally biased region" description="Pro residues" evidence="2">
    <location>
        <begin position="117"/>
        <end position="132"/>
    </location>
</feature>
<keyword evidence="4" id="KW-1185">Reference proteome</keyword>
<feature type="region of interest" description="Disordered" evidence="2">
    <location>
        <begin position="449"/>
        <end position="483"/>
    </location>
</feature>
<sequence>MTTELMEIIREYMQKVEDFKNCLSLMSIGISEQQLVFKSLMDALDQLERKYIAKKEQHRALEMQNYMGLARNTGEFDPERQVEGEIFRISMRLEDIRELIDRNVRSQLSPPASSSTPAPPLPSDTVFSPPPSACEEPPSSSQDVGTEEGAAGSPHVLAHVPQTRDDPKPTPPSSGDTSTSLHHSDASLERLGFGRREGEEEEEADPTAGRVRDGTHLPLQGVTPPGPQETSERSDTELPWGSGGSGPQTPVTQTQALLPQARSVSQRTVTPETDSGFGGSDHSLPVAEQPSSQSERSRLYSEQYSTPLNTSGSDSEASCSAMQTTTVQNLLSWKQGEGLQQMNSAGRGSYGSKGVNPSLTGGESHTSGQHGQPGADGHLAPPPQTLTLSNDWPHGHMAPAEHHAHICSCHNEALSVLQSEVARLKQDLEESLFQLPHITKRMDYLASRYKQEKRPKSRSRAHIKASPSSGLRHSGYRHRKETLMNTDSNLFKVEDWISSDMEPNRGDSCQSVGSGRSDTLHQVGEGGDGRPRPCTDGRGRQRSARHESAEGAETAHSKGGPFQNLMKPLQKPLLQVNYGSSYSLPAGFKAMEPQSAGQHKARATQSDSALLPSNSYFQRPQGKPRASSRTSSASTYRGSQDEDMSRTLDRAIEAARSMKRRTDRMAESLSADLAKAELQRKLRGLYPRRRRENSDT</sequence>
<feature type="compositionally biased region" description="Polar residues" evidence="2">
    <location>
        <begin position="289"/>
        <end position="321"/>
    </location>
</feature>
<evidence type="ECO:0000256" key="1">
    <source>
        <dbReference type="SAM" id="Coils"/>
    </source>
</evidence>
<feature type="compositionally biased region" description="Polar residues" evidence="2">
    <location>
        <begin position="507"/>
        <end position="517"/>
    </location>
</feature>
<feature type="compositionally biased region" description="Low complexity" evidence="2">
    <location>
        <begin position="625"/>
        <end position="635"/>
    </location>
</feature>
<name>A0A9Q1FFB7_SYNKA</name>
<gene>
    <name evidence="3" type="ORF">SKAU_G00200080</name>
</gene>
<feature type="compositionally biased region" description="Polar residues" evidence="2">
    <location>
        <begin position="247"/>
        <end position="273"/>
    </location>
</feature>
<dbReference type="OrthoDB" id="9045614at2759"/>
<accession>A0A9Q1FFB7</accession>
<feature type="compositionally biased region" description="Basic and acidic residues" evidence="2">
    <location>
        <begin position="182"/>
        <end position="198"/>
    </location>
</feature>
<feature type="compositionally biased region" description="Low complexity" evidence="2">
    <location>
        <begin position="107"/>
        <end position="116"/>
    </location>
</feature>
<feature type="compositionally biased region" description="Polar residues" evidence="2">
    <location>
        <begin position="603"/>
        <end position="618"/>
    </location>
</feature>
<reference evidence="3" key="1">
    <citation type="journal article" date="2023" name="Science">
        <title>Genome structures resolve the early diversification of teleost fishes.</title>
        <authorList>
            <person name="Parey E."/>
            <person name="Louis A."/>
            <person name="Montfort J."/>
            <person name="Bouchez O."/>
            <person name="Roques C."/>
            <person name="Iampietro C."/>
            <person name="Lluch J."/>
            <person name="Castinel A."/>
            <person name="Donnadieu C."/>
            <person name="Desvignes T."/>
            <person name="Floi Bucao C."/>
            <person name="Jouanno E."/>
            <person name="Wen M."/>
            <person name="Mejri S."/>
            <person name="Dirks R."/>
            <person name="Jansen H."/>
            <person name="Henkel C."/>
            <person name="Chen W.J."/>
            <person name="Zahm M."/>
            <person name="Cabau C."/>
            <person name="Klopp C."/>
            <person name="Thompson A.W."/>
            <person name="Robinson-Rechavi M."/>
            <person name="Braasch I."/>
            <person name="Lecointre G."/>
            <person name="Bobe J."/>
            <person name="Postlethwait J.H."/>
            <person name="Berthelot C."/>
            <person name="Roest Crollius H."/>
            <person name="Guiguen Y."/>
        </authorList>
    </citation>
    <scope>NUCLEOTIDE SEQUENCE</scope>
    <source>
        <strain evidence="3">WJC10195</strain>
    </source>
</reference>
<feature type="compositionally biased region" description="Basic and acidic residues" evidence="2">
    <location>
        <begin position="639"/>
        <end position="650"/>
    </location>
</feature>
<feature type="compositionally biased region" description="Polar residues" evidence="2">
    <location>
        <begin position="355"/>
        <end position="370"/>
    </location>
</feature>
<feature type="region of interest" description="Disordered" evidence="2">
    <location>
        <begin position="341"/>
        <end position="397"/>
    </location>
</feature>
<dbReference type="PANTHER" id="PTHR21510:SF16">
    <property type="entry name" value="PROTEIN AKNAD1"/>
    <property type="match status" value="1"/>
</dbReference>